<dbReference type="InterPro" id="IPR004474">
    <property type="entry name" value="LytR_CpsA_psr"/>
</dbReference>
<accession>A0A3A9B1I4</accession>
<dbReference type="NCBIfam" id="TIGR00350">
    <property type="entry name" value="lytR_cpsA_psr"/>
    <property type="match status" value="1"/>
</dbReference>
<feature type="transmembrane region" description="Helical" evidence="2">
    <location>
        <begin position="12"/>
        <end position="31"/>
    </location>
</feature>
<evidence type="ECO:0000313" key="4">
    <source>
        <dbReference type="EMBL" id="RKI93621.1"/>
    </source>
</evidence>
<dbReference type="EMBL" id="RAYQ01000002">
    <property type="protein sequence ID" value="RKI93621.1"/>
    <property type="molecule type" value="Genomic_DNA"/>
</dbReference>
<evidence type="ECO:0000313" key="5">
    <source>
        <dbReference type="Proteomes" id="UP000280696"/>
    </source>
</evidence>
<dbReference type="PANTHER" id="PTHR33392:SF6">
    <property type="entry name" value="POLYISOPRENYL-TEICHOIC ACID--PEPTIDOGLYCAN TEICHOIC ACID TRANSFERASE TAGU"/>
    <property type="match status" value="1"/>
</dbReference>
<name>A0A3A9B1I4_9FIRM</name>
<dbReference type="PANTHER" id="PTHR33392">
    <property type="entry name" value="POLYISOPRENYL-TEICHOIC ACID--PEPTIDOGLYCAN TEICHOIC ACID TRANSFERASE TAGU"/>
    <property type="match status" value="1"/>
</dbReference>
<dbReference type="Proteomes" id="UP000280696">
    <property type="component" value="Unassembled WGS sequence"/>
</dbReference>
<protein>
    <submittedName>
        <fullName evidence="4">LytR family transcriptional regulator</fullName>
    </submittedName>
</protein>
<comment type="similarity">
    <text evidence="1">Belongs to the LytR/CpsA/Psr (LCP) family.</text>
</comment>
<dbReference type="Gene3D" id="3.40.630.190">
    <property type="entry name" value="LCP protein"/>
    <property type="match status" value="1"/>
</dbReference>
<keyword evidence="2" id="KW-1133">Transmembrane helix</keyword>
<comment type="caution">
    <text evidence="4">The sequence shown here is derived from an EMBL/GenBank/DDBJ whole genome shotgun (WGS) entry which is preliminary data.</text>
</comment>
<dbReference type="RefSeq" id="WP_120466535.1">
    <property type="nucleotide sequence ID" value="NZ_CATAJS010000007.1"/>
</dbReference>
<evidence type="ECO:0000256" key="2">
    <source>
        <dbReference type="SAM" id="Phobius"/>
    </source>
</evidence>
<sequence length="361" mass="40236">MEKKKWIKHIPLFIIELVVLVAAAGILYVTLRATDSKNGAEKDNLKEENIAVNEEVKEKIEKTEQTQGDTNQYTGIFNLAFFGVDARDGSLGKGNRSDTIMICSIDMDTHEIRLISIYRDTYLNLGNDTYKKCNTAYAQGGPEQAINMINMNMDMYVTDYITVGFEGLKKAIDALGGIEMDVTETEITHLNNYQSTMAEEMGIEYTPVTRPGVQVLNGLQATAYCRIRYGGGDDFRRAQRQRDVLVAMIEKSKKASLGTLTDAMNAVLPSIRTSLDVGDILPVLGMVGDYKVTQSEGFPFSDMRNGGIIGADGSCVVPISLEDNVKKLHELLYGEKDYEPSKEVREYSGIIEEQTKDYLMY</sequence>
<keyword evidence="2" id="KW-0472">Membrane</keyword>
<organism evidence="4 5">
    <name type="scientific">Parablautia intestinalis</name>
    <dbReference type="NCBI Taxonomy" id="2320100"/>
    <lineage>
        <taxon>Bacteria</taxon>
        <taxon>Bacillati</taxon>
        <taxon>Bacillota</taxon>
        <taxon>Clostridia</taxon>
        <taxon>Lachnospirales</taxon>
        <taxon>Lachnospiraceae</taxon>
        <taxon>Parablautia</taxon>
    </lineage>
</organism>
<evidence type="ECO:0000256" key="1">
    <source>
        <dbReference type="ARBA" id="ARBA00006068"/>
    </source>
</evidence>
<feature type="domain" description="Cell envelope-related transcriptional attenuator" evidence="3">
    <location>
        <begin position="96"/>
        <end position="253"/>
    </location>
</feature>
<dbReference type="OrthoDB" id="27330at2"/>
<gene>
    <name evidence="4" type="ORF">D7V94_02720</name>
</gene>
<reference evidence="4 5" key="1">
    <citation type="submission" date="2018-09" db="EMBL/GenBank/DDBJ databases">
        <title>Murine metabolic-syndrome-specific gut microbial biobank.</title>
        <authorList>
            <person name="Liu C."/>
        </authorList>
    </citation>
    <scope>NUCLEOTIDE SEQUENCE [LARGE SCALE GENOMIC DNA]</scope>
    <source>
        <strain evidence="4 5">0.1xD8-82</strain>
    </source>
</reference>
<dbReference type="AlphaFoldDB" id="A0A3A9B1I4"/>
<evidence type="ECO:0000259" key="3">
    <source>
        <dbReference type="Pfam" id="PF03816"/>
    </source>
</evidence>
<keyword evidence="2" id="KW-0812">Transmembrane</keyword>
<keyword evidence="5" id="KW-1185">Reference proteome</keyword>
<proteinExistence type="inferred from homology"/>
<dbReference type="InterPro" id="IPR050922">
    <property type="entry name" value="LytR/CpsA/Psr_CW_biosynth"/>
</dbReference>
<dbReference type="Pfam" id="PF03816">
    <property type="entry name" value="LytR_cpsA_psr"/>
    <property type="match status" value="1"/>
</dbReference>